<dbReference type="EMBL" id="LXQA010235402">
    <property type="protein sequence ID" value="MCI36596.1"/>
    <property type="molecule type" value="Genomic_DNA"/>
</dbReference>
<organism evidence="1 2">
    <name type="scientific">Trifolium medium</name>
    <dbReference type="NCBI Taxonomy" id="97028"/>
    <lineage>
        <taxon>Eukaryota</taxon>
        <taxon>Viridiplantae</taxon>
        <taxon>Streptophyta</taxon>
        <taxon>Embryophyta</taxon>
        <taxon>Tracheophyta</taxon>
        <taxon>Spermatophyta</taxon>
        <taxon>Magnoliopsida</taxon>
        <taxon>eudicotyledons</taxon>
        <taxon>Gunneridae</taxon>
        <taxon>Pentapetalae</taxon>
        <taxon>rosids</taxon>
        <taxon>fabids</taxon>
        <taxon>Fabales</taxon>
        <taxon>Fabaceae</taxon>
        <taxon>Papilionoideae</taxon>
        <taxon>50 kb inversion clade</taxon>
        <taxon>NPAAA clade</taxon>
        <taxon>Hologalegina</taxon>
        <taxon>IRL clade</taxon>
        <taxon>Trifolieae</taxon>
        <taxon>Trifolium</taxon>
    </lineage>
</organism>
<reference evidence="1 2" key="1">
    <citation type="journal article" date="2018" name="Front. Plant Sci.">
        <title>Red Clover (Trifolium pratense) and Zigzag Clover (T. medium) - A Picture of Genomic Similarities and Differences.</title>
        <authorList>
            <person name="Dluhosova J."/>
            <person name="Istvanek J."/>
            <person name="Nedelnik J."/>
            <person name="Repkova J."/>
        </authorList>
    </citation>
    <scope>NUCLEOTIDE SEQUENCE [LARGE SCALE GENOMIC DNA]</scope>
    <source>
        <strain evidence="2">cv. 10/8</strain>
        <tissue evidence="1">Leaf</tissue>
    </source>
</reference>
<protein>
    <recommendedName>
        <fullName evidence="3">F-box domain-containing protein</fullName>
    </recommendedName>
</protein>
<evidence type="ECO:0000313" key="2">
    <source>
        <dbReference type="Proteomes" id="UP000265520"/>
    </source>
</evidence>
<feature type="non-terminal residue" evidence="1">
    <location>
        <position position="1"/>
    </location>
</feature>
<keyword evidence="2" id="KW-1185">Reference proteome</keyword>
<dbReference type="Proteomes" id="UP000265520">
    <property type="component" value="Unassembled WGS sequence"/>
</dbReference>
<comment type="caution">
    <text evidence="1">The sequence shown here is derived from an EMBL/GenBank/DDBJ whole genome shotgun (WGS) entry which is preliminary data.</text>
</comment>
<proteinExistence type="predicted"/>
<dbReference type="AlphaFoldDB" id="A0A392RM31"/>
<evidence type="ECO:0000313" key="1">
    <source>
        <dbReference type="EMBL" id="MCI36596.1"/>
    </source>
</evidence>
<name>A0A392RM31_9FABA</name>
<dbReference type="InterPro" id="IPR036047">
    <property type="entry name" value="F-box-like_dom_sf"/>
</dbReference>
<evidence type="ECO:0008006" key="3">
    <source>
        <dbReference type="Google" id="ProtNLM"/>
    </source>
</evidence>
<accession>A0A392RM31</accession>
<dbReference type="SUPFAM" id="SSF81383">
    <property type="entry name" value="F-box domain"/>
    <property type="match status" value="1"/>
</dbReference>
<sequence length="48" mass="5359">RPIPTVDTLPDSVICHILSFLPTKQSAATKYPLQEMELTVALRAHSRL</sequence>